<dbReference type="PROSITE" id="PS50042">
    <property type="entry name" value="CNMP_BINDING_3"/>
    <property type="match status" value="1"/>
</dbReference>
<dbReference type="InterPro" id="IPR018335">
    <property type="entry name" value="Tscrpt_reg_HTH_Crp-type_CS"/>
</dbReference>
<dbReference type="PROSITE" id="PS51063">
    <property type="entry name" value="HTH_CRP_2"/>
    <property type="match status" value="1"/>
</dbReference>
<dbReference type="Gene3D" id="1.10.10.10">
    <property type="entry name" value="Winged helix-like DNA-binding domain superfamily/Winged helix DNA-binding domain"/>
    <property type="match status" value="1"/>
</dbReference>
<dbReference type="PANTHER" id="PTHR24567:SF75">
    <property type="entry name" value="FUMARATE AND NITRATE REDUCTION REGULATORY PROTEIN"/>
    <property type="match status" value="1"/>
</dbReference>
<evidence type="ECO:0000256" key="1">
    <source>
        <dbReference type="ARBA" id="ARBA00023015"/>
    </source>
</evidence>
<dbReference type="Proteomes" id="UP001597283">
    <property type="component" value="Unassembled WGS sequence"/>
</dbReference>
<evidence type="ECO:0000256" key="2">
    <source>
        <dbReference type="ARBA" id="ARBA00023125"/>
    </source>
</evidence>
<dbReference type="Pfam" id="PF13545">
    <property type="entry name" value="HTH_Crp_2"/>
    <property type="match status" value="1"/>
</dbReference>
<feature type="domain" description="HTH crp-type" evidence="5">
    <location>
        <begin position="149"/>
        <end position="224"/>
    </location>
</feature>
<dbReference type="InterPro" id="IPR050397">
    <property type="entry name" value="Env_Response_Regulators"/>
</dbReference>
<dbReference type="InterPro" id="IPR036388">
    <property type="entry name" value="WH-like_DNA-bd_sf"/>
</dbReference>
<dbReference type="SMART" id="SM00100">
    <property type="entry name" value="cNMP"/>
    <property type="match status" value="1"/>
</dbReference>
<dbReference type="SMART" id="SM00419">
    <property type="entry name" value="HTH_CRP"/>
    <property type="match status" value="1"/>
</dbReference>
<dbReference type="CDD" id="cd00092">
    <property type="entry name" value="HTH_CRP"/>
    <property type="match status" value="1"/>
</dbReference>
<dbReference type="InterPro" id="IPR000595">
    <property type="entry name" value="cNMP-bd_dom"/>
</dbReference>
<dbReference type="CDD" id="cd00038">
    <property type="entry name" value="CAP_ED"/>
    <property type="match status" value="1"/>
</dbReference>
<evidence type="ECO:0000256" key="3">
    <source>
        <dbReference type="ARBA" id="ARBA00023163"/>
    </source>
</evidence>
<evidence type="ECO:0000259" key="5">
    <source>
        <dbReference type="PROSITE" id="PS51063"/>
    </source>
</evidence>
<dbReference type="InterPro" id="IPR012318">
    <property type="entry name" value="HTH_CRP"/>
</dbReference>
<dbReference type="RefSeq" id="WP_380939919.1">
    <property type="nucleotide sequence ID" value="NZ_JBHUFC010000003.1"/>
</dbReference>
<proteinExistence type="predicted"/>
<keyword evidence="7" id="KW-1185">Reference proteome</keyword>
<evidence type="ECO:0000313" key="7">
    <source>
        <dbReference type="Proteomes" id="UP001597283"/>
    </source>
</evidence>
<sequence length="233" mass="24843">MIAVPTRCIDCAVRDVALCASMSDDELRALSDMGRRRVLPAGQVVSWAGEPSSSCASVVSGALKATASTADGREQIVGLLFPGDFVGQPFQDDASLTVTTLVATDLCIYPRAGFEHVVDDHPRMERLLLERTLASLSQARGRMLSLARRSAKERVAGFLLELADHTGESGPDGIRVRIPISRGDLADYLGLTIETVSRQLTLLKASGVLGVARGGRDCTIRDRARLEGVAGPQ</sequence>
<name>A0ABW4NBM7_9SPHN</name>
<dbReference type="InterPro" id="IPR018490">
    <property type="entry name" value="cNMP-bd_dom_sf"/>
</dbReference>
<dbReference type="PANTHER" id="PTHR24567">
    <property type="entry name" value="CRP FAMILY TRANSCRIPTIONAL REGULATORY PROTEIN"/>
    <property type="match status" value="1"/>
</dbReference>
<dbReference type="Gene3D" id="2.60.120.10">
    <property type="entry name" value="Jelly Rolls"/>
    <property type="match status" value="1"/>
</dbReference>
<comment type="caution">
    <text evidence="6">The sequence shown here is derived from an EMBL/GenBank/DDBJ whole genome shotgun (WGS) entry which is preliminary data.</text>
</comment>
<evidence type="ECO:0000259" key="4">
    <source>
        <dbReference type="PROSITE" id="PS50042"/>
    </source>
</evidence>
<dbReference type="InterPro" id="IPR014710">
    <property type="entry name" value="RmlC-like_jellyroll"/>
</dbReference>
<accession>A0ABW4NBM7</accession>
<dbReference type="Pfam" id="PF00027">
    <property type="entry name" value="cNMP_binding"/>
    <property type="match status" value="1"/>
</dbReference>
<protein>
    <submittedName>
        <fullName evidence="6">Crp/Fnr family transcriptional regulator</fullName>
    </submittedName>
</protein>
<dbReference type="SUPFAM" id="SSF51206">
    <property type="entry name" value="cAMP-binding domain-like"/>
    <property type="match status" value="1"/>
</dbReference>
<evidence type="ECO:0000313" key="6">
    <source>
        <dbReference type="EMBL" id="MFD1787547.1"/>
    </source>
</evidence>
<dbReference type="EMBL" id="JBHUFC010000003">
    <property type="protein sequence ID" value="MFD1787547.1"/>
    <property type="molecule type" value="Genomic_DNA"/>
</dbReference>
<dbReference type="PRINTS" id="PR00034">
    <property type="entry name" value="HTHCRP"/>
</dbReference>
<reference evidence="7" key="1">
    <citation type="journal article" date="2019" name="Int. J. Syst. Evol. Microbiol.">
        <title>The Global Catalogue of Microorganisms (GCM) 10K type strain sequencing project: providing services to taxonomists for standard genome sequencing and annotation.</title>
        <authorList>
            <consortium name="The Broad Institute Genomics Platform"/>
            <consortium name="The Broad Institute Genome Sequencing Center for Infectious Disease"/>
            <person name="Wu L."/>
            <person name="Ma J."/>
        </authorList>
    </citation>
    <scope>NUCLEOTIDE SEQUENCE [LARGE SCALE GENOMIC DNA]</scope>
    <source>
        <strain evidence="7">Q85</strain>
    </source>
</reference>
<organism evidence="6 7">
    <name type="scientific">Sphingomonas floccifaciens</name>
    <dbReference type="NCBI Taxonomy" id="1844115"/>
    <lineage>
        <taxon>Bacteria</taxon>
        <taxon>Pseudomonadati</taxon>
        <taxon>Pseudomonadota</taxon>
        <taxon>Alphaproteobacteria</taxon>
        <taxon>Sphingomonadales</taxon>
        <taxon>Sphingomonadaceae</taxon>
        <taxon>Sphingomonas</taxon>
    </lineage>
</organism>
<keyword evidence="2" id="KW-0238">DNA-binding</keyword>
<keyword evidence="3" id="KW-0804">Transcription</keyword>
<dbReference type="SUPFAM" id="SSF46785">
    <property type="entry name" value="Winged helix' DNA-binding domain"/>
    <property type="match status" value="1"/>
</dbReference>
<dbReference type="InterPro" id="IPR036390">
    <property type="entry name" value="WH_DNA-bd_sf"/>
</dbReference>
<feature type="domain" description="Cyclic nucleotide-binding" evidence="4">
    <location>
        <begin position="18"/>
        <end position="88"/>
    </location>
</feature>
<gene>
    <name evidence="6" type="ORF">ACFSC3_08180</name>
</gene>
<dbReference type="PROSITE" id="PS00042">
    <property type="entry name" value="HTH_CRP_1"/>
    <property type="match status" value="1"/>
</dbReference>
<keyword evidence="1" id="KW-0805">Transcription regulation</keyword>